<protein>
    <recommendedName>
        <fullName evidence="4">CUB domain-containing protein</fullName>
    </recommendedName>
</protein>
<evidence type="ECO:0000313" key="6">
    <source>
        <dbReference type="Proteomes" id="UP000271098"/>
    </source>
</evidence>
<dbReference type="Proteomes" id="UP000271098">
    <property type="component" value="Unassembled WGS sequence"/>
</dbReference>
<dbReference type="PROSITE" id="PS01180">
    <property type="entry name" value="CUB"/>
    <property type="match status" value="2"/>
</dbReference>
<evidence type="ECO:0000259" key="4">
    <source>
        <dbReference type="PROSITE" id="PS01180"/>
    </source>
</evidence>
<dbReference type="CDD" id="cd00041">
    <property type="entry name" value="CUB"/>
    <property type="match status" value="2"/>
</dbReference>
<dbReference type="AlphaFoldDB" id="A0A3P6P342"/>
<organism evidence="5 6">
    <name type="scientific">Gongylonema pulchrum</name>
    <dbReference type="NCBI Taxonomy" id="637853"/>
    <lineage>
        <taxon>Eukaryota</taxon>
        <taxon>Metazoa</taxon>
        <taxon>Ecdysozoa</taxon>
        <taxon>Nematoda</taxon>
        <taxon>Chromadorea</taxon>
        <taxon>Rhabditida</taxon>
        <taxon>Spirurina</taxon>
        <taxon>Spiruromorpha</taxon>
        <taxon>Spiruroidea</taxon>
        <taxon>Gongylonematidae</taxon>
        <taxon>Gongylonema</taxon>
    </lineage>
</organism>
<dbReference type="PANTHER" id="PTHR24251">
    <property type="entry name" value="OVOCHYMASE-RELATED"/>
    <property type="match status" value="1"/>
</dbReference>
<dbReference type="Pfam" id="PF00431">
    <property type="entry name" value="CUB"/>
    <property type="match status" value="2"/>
</dbReference>
<evidence type="ECO:0000256" key="3">
    <source>
        <dbReference type="PROSITE-ProRule" id="PRU00059"/>
    </source>
</evidence>
<evidence type="ECO:0000256" key="1">
    <source>
        <dbReference type="ARBA" id="ARBA00022737"/>
    </source>
</evidence>
<sequence length="276" mass="31012">MIRSPFSTVLFNAPPGSSFRFVWEGISVAVANASLLQTNKTGSEGSMPEFDCGGTLVATYKPQYLTNPGATDADGKFTTIPPQTTTLEPWRTLHMYRLLRWHGGYADNLKCRWTIVRPMFTGLLLKIISMDLEEHVDCRFDYVAISSDANFVTYEDGQLTGDIAKYCKHKDVGSREVFNSDEVVSVYFMTDRNRAGQGFVIEYRLVCQSFHYIQTSMGVFDQVLHSPNYPDQYDNNLTCSWSILLESSRSILAKFVSMDIEQSEGCTKDSISVVSA</sequence>
<dbReference type="InterPro" id="IPR035914">
    <property type="entry name" value="Sperma_CUB_dom_sf"/>
</dbReference>
<keyword evidence="2" id="KW-1015">Disulfide bond</keyword>
<name>A0A3P6P342_9BILA</name>
<evidence type="ECO:0000313" key="5">
    <source>
        <dbReference type="EMBL" id="VDK33766.1"/>
    </source>
</evidence>
<keyword evidence="6" id="KW-1185">Reference proteome</keyword>
<dbReference type="SMART" id="SM00042">
    <property type="entry name" value="CUB"/>
    <property type="match status" value="1"/>
</dbReference>
<proteinExistence type="predicted"/>
<keyword evidence="1" id="KW-0677">Repeat</keyword>
<dbReference type="SUPFAM" id="SSF49854">
    <property type="entry name" value="Spermadhesin, CUB domain"/>
    <property type="match status" value="2"/>
</dbReference>
<gene>
    <name evidence="5" type="ORF">GPUH_LOCUS2374</name>
</gene>
<evidence type="ECO:0000256" key="2">
    <source>
        <dbReference type="ARBA" id="ARBA00023157"/>
    </source>
</evidence>
<dbReference type="EMBL" id="UYRT01003517">
    <property type="protein sequence ID" value="VDK33766.1"/>
    <property type="molecule type" value="Genomic_DNA"/>
</dbReference>
<dbReference type="InterPro" id="IPR000859">
    <property type="entry name" value="CUB_dom"/>
</dbReference>
<reference evidence="5 6" key="1">
    <citation type="submission" date="2018-11" db="EMBL/GenBank/DDBJ databases">
        <authorList>
            <consortium name="Pathogen Informatics"/>
        </authorList>
    </citation>
    <scope>NUCLEOTIDE SEQUENCE [LARGE SCALE GENOMIC DNA]</scope>
</reference>
<comment type="caution">
    <text evidence="3">Lacks conserved residue(s) required for the propagation of feature annotation.</text>
</comment>
<feature type="domain" description="CUB" evidence="4">
    <location>
        <begin position="52"/>
        <end position="206"/>
    </location>
</feature>
<accession>A0A3P6P342</accession>
<dbReference type="OrthoDB" id="5877460at2759"/>
<feature type="domain" description="CUB" evidence="4">
    <location>
        <begin position="207"/>
        <end position="276"/>
    </location>
</feature>
<dbReference type="Gene3D" id="2.60.120.290">
    <property type="entry name" value="Spermadhesin, CUB domain"/>
    <property type="match status" value="2"/>
</dbReference>